<dbReference type="InterPro" id="IPR051598">
    <property type="entry name" value="TSUP/Inactive_protease-like"/>
</dbReference>
<keyword evidence="8" id="KW-1185">Reference proteome</keyword>
<feature type="transmembrane region" description="Helical" evidence="6">
    <location>
        <begin position="78"/>
        <end position="96"/>
    </location>
</feature>
<evidence type="ECO:0000256" key="1">
    <source>
        <dbReference type="ARBA" id="ARBA00004141"/>
    </source>
</evidence>
<evidence type="ECO:0000256" key="5">
    <source>
        <dbReference type="ARBA" id="ARBA00023136"/>
    </source>
</evidence>
<dbReference type="GO" id="GO:0005886">
    <property type="term" value="C:plasma membrane"/>
    <property type="evidence" value="ECO:0007669"/>
    <property type="project" value="UniProtKB-SubCell"/>
</dbReference>
<evidence type="ECO:0000256" key="4">
    <source>
        <dbReference type="ARBA" id="ARBA00022989"/>
    </source>
</evidence>
<keyword evidence="3 6" id="KW-0812">Transmembrane</keyword>
<evidence type="ECO:0000313" key="7">
    <source>
        <dbReference type="EMBL" id="TCK17995.1"/>
    </source>
</evidence>
<dbReference type="PANTHER" id="PTHR43701:SF2">
    <property type="entry name" value="MEMBRANE TRANSPORTER PROTEIN YJNA-RELATED"/>
    <property type="match status" value="1"/>
</dbReference>
<dbReference type="Pfam" id="PF01925">
    <property type="entry name" value="TauE"/>
    <property type="match status" value="1"/>
</dbReference>
<organism evidence="7 8">
    <name type="scientific">Thiogranum longum</name>
    <dbReference type="NCBI Taxonomy" id="1537524"/>
    <lineage>
        <taxon>Bacteria</taxon>
        <taxon>Pseudomonadati</taxon>
        <taxon>Pseudomonadota</taxon>
        <taxon>Gammaproteobacteria</taxon>
        <taxon>Chromatiales</taxon>
        <taxon>Ectothiorhodospiraceae</taxon>
        <taxon>Thiogranum</taxon>
    </lineage>
</organism>
<dbReference type="InterPro" id="IPR002781">
    <property type="entry name" value="TM_pro_TauE-like"/>
</dbReference>
<keyword evidence="5 6" id="KW-0472">Membrane</keyword>
<feature type="transmembrane region" description="Helical" evidence="6">
    <location>
        <begin position="202"/>
        <end position="221"/>
    </location>
</feature>
<dbReference type="AlphaFoldDB" id="A0A4R1HCL3"/>
<feature type="transmembrane region" description="Helical" evidence="6">
    <location>
        <begin position="138"/>
        <end position="157"/>
    </location>
</feature>
<feature type="transmembrane region" description="Helical" evidence="6">
    <location>
        <begin position="51"/>
        <end position="69"/>
    </location>
</feature>
<keyword evidence="4 6" id="KW-1133">Transmembrane helix</keyword>
<evidence type="ECO:0000256" key="3">
    <source>
        <dbReference type="ARBA" id="ARBA00022692"/>
    </source>
</evidence>
<evidence type="ECO:0000313" key="8">
    <source>
        <dbReference type="Proteomes" id="UP000295707"/>
    </source>
</evidence>
<feature type="transmembrane region" description="Helical" evidence="6">
    <location>
        <begin position="12"/>
        <end position="39"/>
    </location>
</feature>
<evidence type="ECO:0000256" key="6">
    <source>
        <dbReference type="RuleBase" id="RU363041"/>
    </source>
</evidence>
<dbReference type="RefSeq" id="WP_132971829.1">
    <property type="nucleotide sequence ID" value="NZ_SMFX01000001.1"/>
</dbReference>
<name>A0A4R1HCL3_9GAMM</name>
<accession>A0A4R1HCL3</accession>
<proteinExistence type="inferred from homology"/>
<evidence type="ECO:0000256" key="2">
    <source>
        <dbReference type="ARBA" id="ARBA00009142"/>
    </source>
</evidence>
<comment type="similarity">
    <text evidence="2 6">Belongs to the 4-toluene sulfonate uptake permease (TSUP) (TC 2.A.102) family.</text>
</comment>
<comment type="caution">
    <text evidence="7">The sequence shown here is derived from an EMBL/GenBank/DDBJ whole genome shotgun (WGS) entry which is preliminary data.</text>
</comment>
<sequence>MTSIQSNQHIKGLIIGLTAGMGGGLVSLGGGTLVIPMLMGWAGLSPVNARGTALFVSLFTASMAGLVYARHGMFDLRVILWVAVPALLVTPLAAAWSENWPAARLKAGFGVVVMLGGLLVIFRDLITTSALVPENLQLPYLLAVGIIEGLVAGVIGISGGPVLAPLFVFGLGMPQQLAQGCSLLARLPAVLTGSWENWRLGNVWMSLVPSLAFGAIIGAWLGSRIALALPEQGLRIAFGILLVLLGLHYLHGSRRARTRLPVSEWKP</sequence>
<keyword evidence="6" id="KW-1003">Cell membrane</keyword>
<protein>
    <recommendedName>
        <fullName evidence="6">Probable membrane transporter protein</fullName>
    </recommendedName>
</protein>
<reference evidence="7 8" key="1">
    <citation type="submission" date="2019-03" db="EMBL/GenBank/DDBJ databases">
        <title>Genomic Encyclopedia of Type Strains, Phase IV (KMG-IV): sequencing the most valuable type-strain genomes for metagenomic binning, comparative biology and taxonomic classification.</title>
        <authorList>
            <person name="Goeker M."/>
        </authorList>
    </citation>
    <scope>NUCLEOTIDE SEQUENCE [LARGE SCALE GENOMIC DNA]</scope>
    <source>
        <strain evidence="7 8">DSM 19610</strain>
    </source>
</reference>
<dbReference type="Proteomes" id="UP000295707">
    <property type="component" value="Unassembled WGS sequence"/>
</dbReference>
<feature type="transmembrane region" description="Helical" evidence="6">
    <location>
        <begin position="233"/>
        <end position="250"/>
    </location>
</feature>
<comment type="subcellular location">
    <subcellularLocation>
        <location evidence="6">Cell membrane</location>
        <topology evidence="6">Multi-pass membrane protein</topology>
    </subcellularLocation>
    <subcellularLocation>
        <location evidence="1">Membrane</location>
        <topology evidence="1">Multi-pass membrane protein</topology>
    </subcellularLocation>
</comment>
<gene>
    <name evidence="7" type="ORF">DFR30_1254</name>
</gene>
<dbReference type="OrthoDB" id="5797193at2"/>
<dbReference type="EMBL" id="SMFX01000001">
    <property type="protein sequence ID" value="TCK17995.1"/>
    <property type="molecule type" value="Genomic_DNA"/>
</dbReference>
<dbReference type="PANTHER" id="PTHR43701">
    <property type="entry name" value="MEMBRANE TRANSPORTER PROTEIN MJ0441-RELATED"/>
    <property type="match status" value="1"/>
</dbReference>
<feature type="transmembrane region" description="Helical" evidence="6">
    <location>
        <begin position="108"/>
        <end position="126"/>
    </location>
</feature>